<feature type="coiled-coil region" evidence="1">
    <location>
        <begin position="332"/>
        <end position="394"/>
    </location>
</feature>
<feature type="region of interest" description="Disordered" evidence="2">
    <location>
        <begin position="146"/>
        <end position="170"/>
    </location>
</feature>
<evidence type="ECO:0000256" key="1">
    <source>
        <dbReference type="SAM" id="Coils"/>
    </source>
</evidence>
<dbReference type="Pfam" id="PF15742">
    <property type="entry name" value="DUF4686"/>
    <property type="match status" value="1"/>
</dbReference>
<feature type="compositionally biased region" description="Basic and acidic residues" evidence="2">
    <location>
        <begin position="146"/>
        <end position="167"/>
    </location>
</feature>
<organism evidence="3 4">
    <name type="scientific">Salvelinus namaycush</name>
    <name type="common">Lake trout</name>
    <name type="synonym">Salmo namaycush</name>
    <dbReference type="NCBI Taxonomy" id="8040"/>
    <lineage>
        <taxon>Eukaryota</taxon>
        <taxon>Metazoa</taxon>
        <taxon>Chordata</taxon>
        <taxon>Craniata</taxon>
        <taxon>Vertebrata</taxon>
        <taxon>Euteleostomi</taxon>
        <taxon>Actinopterygii</taxon>
        <taxon>Neopterygii</taxon>
        <taxon>Teleostei</taxon>
        <taxon>Protacanthopterygii</taxon>
        <taxon>Salmoniformes</taxon>
        <taxon>Salmonidae</taxon>
        <taxon>Salmoninae</taxon>
        <taxon>Salvelinus</taxon>
    </lineage>
</organism>
<gene>
    <name evidence="4" type="primary">LOC120058941</name>
</gene>
<sequence length="502" mass="57531">MPPQSQDSVLGQKAEESKQLKQDLQRAQSLFTSAERELRYEREKNLDLKRHNALLDQEKIKVCAELKQAQAKLSQAEQSGSGQAAETERLQHRLRELELELARSGQSRNTNASLHEELQAERVRVISADKKVLELQQKLKSAHHQLRLEEARAGETSRLERDSRDMSDTLSSLRARQLEDQLQRKLLEQREEELQQQVRSLRGKEVSLGRSNSELKHLTQQLETRLAVLEAEHGKAREEQRESQRSCLQLGQELVASQQESERLQEELQQVITQLDTYIRKYNEKQSQHKTKLRKAKQIFLMATAQRDRTIQKLENDLALASSLSHKEKDWIRTVMEENEKLLVEKRELLRRMSEAEEMGSNGLRKASNVQHRVNFLEVENRQLQERTLKLANQVGTLERALRNVQSQSLCNLEDIKKMFPSESLANDSVLHKSTLSLTSGACDPLGILNAICRVKVGERVEGIQTSSSTPHSQLQSFELGYLNLTSPVAPPDSKDPEESDQ</sequence>
<name>A0A8U1ELY0_SALNM</name>
<protein>
    <submittedName>
        <fullName evidence="4">Coiled-coil domain-containing protein 30-like</fullName>
    </submittedName>
</protein>
<evidence type="ECO:0000256" key="2">
    <source>
        <dbReference type="SAM" id="MobiDB-lite"/>
    </source>
</evidence>
<dbReference type="InterPro" id="IPR031476">
    <property type="entry name" value="DUF4686"/>
</dbReference>
<feature type="region of interest" description="Disordered" evidence="2">
    <location>
        <begin position="1"/>
        <end position="26"/>
    </location>
</feature>
<dbReference type="AlphaFoldDB" id="A0A8U1ELY0"/>
<dbReference type="PANTHER" id="PTHR34479">
    <property type="entry name" value="COILED-COIL DOMAIN-CONTAINING PROTEIN 30"/>
    <property type="match status" value="1"/>
</dbReference>
<keyword evidence="1" id="KW-0175">Coiled coil</keyword>
<evidence type="ECO:0000313" key="4">
    <source>
        <dbReference type="RefSeq" id="XP_038863619.1"/>
    </source>
</evidence>
<accession>A0A8U1ELY0</accession>
<dbReference type="RefSeq" id="XP_038863619.1">
    <property type="nucleotide sequence ID" value="XM_039007691.1"/>
</dbReference>
<dbReference type="Proteomes" id="UP000808372">
    <property type="component" value="Chromosome 14"/>
</dbReference>
<dbReference type="KEGG" id="snh:120058941"/>
<dbReference type="InterPro" id="IPR052825">
    <property type="entry name" value="CCD-Prefoldin_beta-like"/>
</dbReference>
<dbReference type="GeneID" id="120058941"/>
<feature type="compositionally biased region" description="Basic and acidic residues" evidence="2">
    <location>
        <begin position="13"/>
        <end position="24"/>
    </location>
</feature>
<evidence type="ECO:0000313" key="3">
    <source>
        <dbReference type="Proteomes" id="UP000808372"/>
    </source>
</evidence>
<keyword evidence="3" id="KW-1185">Reference proteome</keyword>
<proteinExistence type="predicted"/>
<reference evidence="4" key="1">
    <citation type="submission" date="2025-08" db="UniProtKB">
        <authorList>
            <consortium name="RefSeq"/>
        </authorList>
    </citation>
    <scope>IDENTIFICATION</scope>
    <source>
        <tissue evidence="4">White muscle</tissue>
    </source>
</reference>
<dbReference type="PANTHER" id="PTHR34479:SF1">
    <property type="entry name" value="COILED-COIL DOMAIN-CONTAINING PROTEIN 30"/>
    <property type="match status" value="1"/>
</dbReference>